<dbReference type="InterPro" id="IPR003594">
    <property type="entry name" value="HATPase_dom"/>
</dbReference>
<evidence type="ECO:0000256" key="1">
    <source>
        <dbReference type="ARBA" id="ARBA00000085"/>
    </source>
</evidence>
<keyword evidence="3" id="KW-0597">Phosphoprotein</keyword>
<protein>
    <recommendedName>
        <fullName evidence="2">histidine kinase</fullName>
        <ecNumber evidence="2">2.7.13.3</ecNumber>
    </recommendedName>
</protein>
<dbReference type="InterPro" id="IPR000014">
    <property type="entry name" value="PAS"/>
</dbReference>
<accession>A0A2H3NMB4</accession>
<evidence type="ECO:0000256" key="4">
    <source>
        <dbReference type="ARBA" id="ARBA00022679"/>
    </source>
</evidence>
<keyword evidence="5" id="KW-0418">Kinase</keyword>
<dbReference type="Gene3D" id="3.30.450.20">
    <property type="entry name" value="PAS domain"/>
    <property type="match status" value="3"/>
</dbReference>
<dbReference type="Gene3D" id="1.10.287.130">
    <property type="match status" value="1"/>
</dbReference>
<dbReference type="InterPro" id="IPR004358">
    <property type="entry name" value="Sig_transdc_His_kin-like_C"/>
</dbReference>
<dbReference type="Pfam" id="PF02518">
    <property type="entry name" value="HATPase_c"/>
    <property type="match status" value="1"/>
</dbReference>
<dbReference type="InterPro" id="IPR003661">
    <property type="entry name" value="HisK_dim/P_dom"/>
</dbReference>
<dbReference type="OrthoDB" id="9796457at2"/>
<evidence type="ECO:0000256" key="2">
    <source>
        <dbReference type="ARBA" id="ARBA00012438"/>
    </source>
</evidence>
<dbReference type="GO" id="GO:0006355">
    <property type="term" value="P:regulation of DNA-templated transcription"/>
    <property type="evidence" value="ECO:0007669"/>
    <property type="project" value="InterPro"/>
</dbReference>
<sequence length="751" mass="83033">MELPDAHLSLQQQLDTAQSQAAAYRQQLHALADATFHVELQVTSDSSATLGPVEVEAASAHDADVVEELMRNHDELVPALREACATGEPVSIALRDGPSNSWTGTVGPCTDACEENGEGPCLNGVLRRTVHAARPDMEPLHRELLELLPDAILIVASNDRIKYANSAAVAMTGVDRLEDLIDTSIWTYLPEEEKQHVSQRRQQVRTGRRIDFARHTLRTHQGEERIVESASVPIVHQGRRAALVAVRDLTGRERLSETLERTLGLFDTAFHLGPAAAIIRLHDGVILEVSERMETLTGFDAAQLAGEQIDHVRTGVPEHRRLQLTRDLLTHEQLYDRELTLTKADGTSCTVLVSARLISLDGNDCALVSLVDITERKRALVQAQETQTLMQKIFRMSPSPLAIVRLDDGVYLNVNDALCTLVKRPRYDIVGRTDDDMALWADRSYRQAAFERLRDTGTLSNVQTTFCQPDGTRIDVLCAMQRIHIDNRVCAVMAITDITQREAARRALVDAKEKAEDVAQFRSSVLSNMTHEMRTPLTVILGFTPTLREAVDPKYRRFIDLIERSGKRLLFTLDSLLDLAQLEAGTLTPSRAVHPLADLVRTHTASMREKAEEKGLTTHIQMPEAPVQVHVDPDLMERVLHHVVDNAIKFTEHGSITIRLSTEGDEAVVRVEDTGTGIDPAFVPRAFQAFAQESEGLARTHQGSGLGLTVCKHVMERLGGSIDIDTAKGKGSTITLRLPLAPSQHDEASRA</sequence>
<dbReference type="SMART" id="SM00387">
    <property type="entry name" value="HATPase_c"/>
    <property type="match status" value="1"/>
</dbReference>
<dbReference type="PRINTS" id="PR00344">
    <property type="entry name" value="BCTRLSENSOR"/>
</dbReference>
<comment type="catalytic activity">
    <reaction evidence="1">
        <text>ATP + protein L-histidine = ADP + protein N-phospho-L-histidine.</text>
        <dbReference type="EC" id="2.7.13.3"/>
    </reaction>
</comment>
<dbReference type="SUPFAM" id="SSF55874">
    <property type="entry name" value="ATPase domain of HSP90 chaperone/DNA topoisomerase II/histidine kinase"/>
    <property type="match status" value="1"/>
</dbReference>
<keyword evidence="6" id="KW-0175">Coiled coil</keyword>
<evidence type="ECO:0000259" key="8">
    <source>
        <dbReference type="PROSITE" id="PS50112"/>
    </source>
</evidence>
<dbReference type="Pfam" id="PF00512">
    <property type="entry name" value="HisKA"/>
    <property type="match status" value="1"/>
</dbReference>
<dbReference type="Pfam" id="PF00989">
    <property type="entry name" value="PAS"/>
    <property type="match status" value="1"/>
</dbReference>
<reference evidence="9 10" key="1">
    <citation type="submission" date="2017-10" db="EMBL/GenBank/DDBJ databases">
        <title>Draft genome of Longimonas halophila.</title>
        <authorList>
            <person name="Goh K.M."/>
            <person name="Shamsir M.S."/>
            <person name="Lim S.W."/>
        </authorList>
    </citation>
    <scope>NUCLEOTIDE SEQUENCE [LARGE SCALE GENOMIC DNA]</scope>
    <source>
        <strain evidence="9 10">KCTC 42399</strain>
    </source>
</reference>
<dbReference type="PANTHER" id="PTHR43047">
    <property type="entry name" value="TWO-COMPONENT HISTIDINE PROTEIN KINASE"/>
    <property type="match status" value="1"/>
</dbReference>
<dbReference type="SUPFAM" id="SSF55785">
    <property type="entry name" value="PYP-like sensor domain (PAS domain)"/>
    <property type="match status" value="3"/>
</dbReference>
<dbReference type="InterPro" id="IPR013767">
    <property type="entry name" value="PAS_fold"/>
</dbReference>
<dbReference type="PROSITE" id="PS50112">
    <property type="entry name" value="PAS"/>
    <property type="match status" value="1"/>
</dbReference>
<evidence type="ECO:0000256" key="6">
    <source>
        <dbReference type="SAM" id="Coils"/>
    </source>
</evidence>
<dbReference type="InterPro" id="IPR036097">
    <property type="entry name" value="HisK_dim/P_sf"/>
</dbReference>
<evidence type="ECO:0000256" key="5">
    <source>
        <dbReference type="ARBA" id="ARBA00022777"/>
    </source>
</evidence>
<dbReference type="SMART" id="SM00091">
    <property type="entry name" value="PAS"/>
    <property type="match status" value="3"/>
</dbReference>
<feature type="coiled-coil region" evidence="6">
    <location>
        <begin position="7"/>
        <end position="34"/>
    </location>
</feature>
<name>A0A2H3NMB4_9BACT</name>
<dbReference type="FunFam" id="3.30.565.10:FF:000006">
    <property type="entry name" value="Sensor histidine kinase WalK"/>
    <property type="match status" value="1"/>
</dbReference>
<dbReference type="Pfam" id="PF13426">
    <property type="entry name" value="PAS_9"/>
    <property type="match status" value="2"/>
</dbReference>
<comment type="caution">
    <text evidence="9">The sequence shown here is derived from an EMBL/GenBank/DDBJ whole genome shotgun (WGS) entry which is preliminary data.</text>
</comment>
<dbReference type="CDD" id="cd00082">
    <property type="entry name" value="HisKA"/>
    <property type="match status" value="1"/>
</dbReference>
<dbReference type="InterPro" id="IPR036890">
    <property type="entry name" value="HATPase_C_sf"/>
</dbReference>
<dbReference type="EC" id="2.7.13.3" evidence="2"/>
<dbReference type="InterPro" id="IPR001610">
    <property type="entry name" value="PAC"/>
</dbReference>
<proteinExistence type="predicted"/>
<dbReference type="AlphaFoldDB" id="A0A2H3NMB4"/>
<keyword evidence="10" id="KW-1185">Reference proteome</keyword>
<keyword evidence="4" id="KW-0808">Transferase</keyword>
<dbReference type="SMART" id="SM00388">
    <property type="entry name" value="HisKA"/>
    <property type="match status" value="1"/>
</dbReference>
<organism evidence="9 10">
    <name type="scientific">Longimonas halophila</name>
    <dbReference type="NCBI Taxonomy" id="1469170"/>
    <lineage>
        <taxon>Bacteria</taxon>
        <taxon>Pseudomonadati</taxon>
        <taxon>Rhodothermota</taxon>
        <taxon>Rhodothermia</taxon>
        <taxon>Rhodothermales</taxon>
        <taxon>Salisaetaceae</taxon>
        <taxon>Longimonas</taxon>
    </lineage>
</organism>
<evidence type="ECO:0000259" key="7">
    <source>
        <dbReference type="PROSITE" id="PS50109"/>
    </source>
</evidence>
<dbReference type="InterPro" id="IPR035965">
    <property type="entry name" value="PAS-like_dom_sf"/>
</dbReference>
<dbReference type="NCBIfam" id="TIGR00229">
    <property type="entry name" value="sensory_box"/>
    <property type="match status" value="3"/>
</dbReference>
<dbReference type="SUPFAM" id="SSF47384">
    <property type="entry name" value="Homodimeric domain of signal transducing histidine kinase"/>
    <property type="match status" value="1"/>
</dbReference>
<dbReference type="CDD" id="cd00130">
    <property type="entry name" value="PAS"/>
    <property type="match status" value="3"/>
</dbReference>
<dbReference type="PROSITE" id="PS50109">
    <property type="entry name" value="HIS_KIN"/>
    <property type="match status" value="1"/>
</dbReference>
<evidence type="ECO:0000313" key="10">
    <source>
        <dbReference type="Proteomes" id="UP000221024"/>
    </source>
</evidence>
<dbReference type="Proteomes" id="UP000221024">
    <property type="component" value="Unassembled WGS sequence"/>
</dbReference>
<dbReference type="RefSeq" id="WP_098061937.1">
    <property type="nucleotide sequence ID" value="NZ_PDEP01000005.1"/>
</dbReference>
<dbReference type="Gene3D" id="3.30.565.10">
    <property type="entry name" value="Histidine kinase-like ATPase, C-terminal domain"/>
    <property type="match status" value="1"/>
</dbReference>
<dbReference type="InterPro" id="IPR005467">
    <property type="entry name" value="His_kinase_dom"/>
</dbReference>
<evidence type="ECO:0000313" key="9">
    <source>
        <dbReference type="EMBL" id="PEN07750.1"/>
    </source>
</evidence>
<evidence type="ECO:0000256" key="3">
    <source>
        <dbReference type="ARBA" id="ARBA00022553"/>
    </source>
</evidence>
<feature type="domain" description="Histidine kinase" evidence="7">
    <location>
        <begin position="528"/>
        <end position="742"/>
    </location>
</feature>
<feature type="domain" description="PAS" evidence="8">
    <location>
        <begin position="137"/>
        <end position="208"/>
    </location>
</feature>
<dbReference type="SMART" id="SM00086">
    <property type="entry name" value="PAC"/>
    <property type="match status" value="3"/>
</dbReference>
<dbReference type="GO" id="GO:0000155">
    <property type="term" value="F:phosphorelay sensor kinase activity"/>
    <property type="evidence" value="ECO:0007669"/>
    <property type="project" value="InterPro"/>
</dbReference>
<gene>
    <name evidence="9" type="ORF">CRI93_07130</name>
</gene>
<dbReference type="EMBL" id="PDEP01000005">
    <property type="protein sequence ID" value="PEN07750.1"/>
    <property type="molecule type" value="Genomic_DNA"/>
</dbReference>